<comment type="similarity">
    <text evidence="1">Belongs to the peptidase C40 family.</text>
</comment>
<dbReference type="SUPFAM" id="SSF54001">
    <property type="entry name" value="Cysteine proteinases"/>
    <property type="match status" value="1"/>
</dbReference>
<dbReference type="PANTHER" id="PTHR47053">
    <property type="entry name" value="MUREIN DD-ENDOPEPTIDASE MEPH-RELATED"/>
    <property type="match status" value="1"/>
</dbReference>
<keyword evidence="8" id="KW-1185">Reference proteome</keyword>
<proteinExistence type="inferred from homology"/>
<keyword evidence="4" id="KW-0788">Thiol protease</keyword>
<evidence type="ECO:0000256" key="3">
    <source>
        <dbReference type="ARBA" id="ARBA00022801"/>
    </source>
</evidence>
<keyword evidence="2" id="KW-0645">Protease</keyword>
<dbReference type="InterPro" id="IPR051202">
    <property type="entry name" value="Peptidase_C40"/>
</dbReference>
<name>A0A2H1HMQ3_9MICO</name>
<keyword evidence="3 7" id="KW-0378">Hydrolase</keyword>
<dbReference type="InterPro" id="IPR000064">
    <property type="entry name" value="NLP_P60_dom"/>
</dbReference>
<dbReference type="Gene3D" id="3.90.1720.10">
    <property type="entry name" value="endopeptidase domain like (from Nostoc punctiforme)"/>
    <property type="match status" value="1"/>
</dbReference>
<dbReference type="PANTHER" id="PTHR47053:SF1">
    <property type="entry name" value="MUREIN DD-ENDOPEPTIDASE MEPH-RELATED"/>
    <property type="match status" value="1"/>
</dbReference>
<feature type="compositionally biased region" description="Low complexity" evidence="5">
    <location>
        <begin position="102"/>
        <end position="111"/>
    </location>
</feature>
<gene>
    <name evidence="7" type="ORF">BI49514_00017</name>
</gene>
<protein>
    <submittedName>
        <fullName evidence="7">Cell wall-associated hydrolase, NlpC family</fullName>
    </submittedName>
</protein>
<dbReference type="GO" id="GO:0008234">
    <property type="term" value="F:cysteine-type peptidase activity"/>
    <property type="evidence" value="ECO:0007669"/>
    <property type="project" value="UniProtKB-KW"/>
</dbReference>
<feature type="compositionally biased region" description="Basic residues" evidence="5">
    <location>
        <begin position="1"/>
        <end position="11"/>
    </location>
</feature>
<dbReference type="AlphaFoldDB" id="A0A2H1HMQ3"/>
<dbReference type="GO" id="GO:0006508">
    <property type="term" value="P:proteolysis"/>
    <property type="evidence" value="ECO:0007669"/>
    <property type="project" value="UniProtKB-KW"/>
</dbReference>
<dbReference type="Pfam" id="PF00877">
    <property type="entry name" value="NLPC_P60"/>
    <property type="match status" value="1"/>
</dbReference>
<dbReference type="RefSeq" id="WP_101543271.1">
    <property type="nucleotide sequence ID" value="NZ_FXYX01000001.1"/>
</dbReference>
<evidence type="ECO:0000256" key="4">
    <source>
        <dbReference type="ARBA" id="ARBA00022807"/>
    </source>
</evidence>
<dbReference type="Proteomes" id="UP000234382">
    <property type="component" value="Unassembled WGS sequence"/>
</dbReference>
<feature type="region of interest" description="Disordered" evidence="5">
    <location>
        <begin position="56"/>
        <end position="198"/>
    </location>
</feature>
<evidence type="ECO:0000313" key="8">
    <source>
        <dbReference type="Proteomes" id="UP000234382"/>
    </source>
</evidence>
<evidence type="ECO:0000259" key="6">
    <source>
        <dbReference type="PROSITE" id="PS51935"/>
    </source>
</evidence>
<dbReference type="InterPro" id="IPR038765">
    <property type="entry name" value="Papain-like_cys_pep_sf"/>
</dbReference>
<feature type="region of interest" description="Disordered" evidence="5">
    <location>
        <begin position="1"/>
        <end position="20"/>
    </location>
</feature>
<feature type="compositionally biased region" description="Acidic residues" evidence="5">
    <location>
        <begin position="163"/>
        <end position="172"/>
    </location>
</feature>
<sequence length="309" mass="32079">MASKQHGRRAANAKAKTPLTELSELLASNSGAFGRRAAVVAASGGLLTAAIMPAAGQGTDDEAKVAAESEKQAPVEFKNQTPTIDAGGSSKKGDQEAEVTVDTDVVTAEAAPKPKPKPKPKPQPKEEPEETVAEPAPAEEPKEEPEETVAEPAPAEEPKEEPSDNSDDDSDSPDAGSKDESPKKDTGGSDDSGPIDGSKAEQVLGWAEKGVGTPYVFGGTSQSGWDCSGYTSWVYSHVGVDLPRQSGAQKESGTVVSESEAKPGDLIWHPGHVGIYAGDGKMYDAGSPGSGTSKRSYSWMGDVTFIRVL</sequence>
<evidence type="ECO:0000256" key="1">
    <source>
        <dbReference type="ARBA" id="ARBA00007074"/>
    </source>
</evidence>
<dbReference type="PROSITE" id="PS51935">
    <property type="entry name" value="NLPC_P60"/>
    <property type="match status" value="1"/>
</dbReference>
<feature type="compositionally biased region" description="Basic and acidic residues" evidence="5">
    <location>
        <begin position="61"/>
        <end position="73"/>
    </location>
</feature>
<feature type="domain" description="NlpC/P60" evidence="6">
    <location>
        <begin position="197"/>
        <end position="309"/>
    </location>
</feature>
<accession>A0A2H1HMQ3</accession>
<organism evidence="7 8">
    <name type="scientific">Brevibacterium iodinum ATCC 49514</name>
    <dbReference type="NCBI Taxonomy" id="1255616"/>
    <lineage>
        <taxon>Bacteria</taxon>
        <taxon>Bacillati</taxon>
        <taxon>Actinomycetota</taxon>
        <taxon>Actinomycetes</taxon>
        <taxon>Micrococcales</taxon>
        <taxon>Brevibacteriaceae</taxon>
        <taxon>Brevibacterium</taxon>
    </lineage>
</organism>
<dbReference type="EMBL" id="FXYX01000001">
    <property type="protein sequence ID" value="SMX64174.1"/>
    <property type="molecule type" value="Genomic_DNA"/>
</dbReference>
<feature type="compositionally biased region" description="Basic and acidic residues" evidence="5">
    <location>
        <begin position="176"/>
        <end position="187"/>
    </location>
</feature>
<evidence type="ECO:0000256" key="2">
    <source>
        <dbReference type="ARBA" id="ARBA00022670"/>
    </source>
</evidence>
<evidence type="ECO:0000256" key="5">
    <source>
        <dbReference type="SAM" id="MobiDB-lite"/>
    </source>
</evidence>
<evidence type="ECO:0000313" key="7">
    <source>
        <dbReference type="EMBL" id="SMX64174.1"/>
    </source>
</evidence>
<reference evidence="8" key="1">
    <citation type="submission" date="2017-03" db="EMBL/GenBank/DDBJ databases">
        <authorList>
            <person name="Monnet C."/>
        </authorList>
    </citation>
    <scope>NUCLEOTIDE SEQUENCE [LARGE SCALE GENOMIC DNA]</scope>
    <source>
        <strain evidence="8">ATCC 49514</strain>
    </source>
</reference>